<dbReference type="PROSITE" id="PS51257">
    <property type="entry name" value="PROKAR_LIPOPROTEIN"/>
    <property type="match status" value="1"/>
</dbReference>
<organism evidence="2 3">
    <name type="scientific">Theileria equi strain WA</name>
    <dbReference type="NCBI Taxonomy" id="1537102"/>
    <lineage>
        <taxon>Eukaryota</taxon>
        <taxon>Sar</taxon>
        <taxon>Alveolata</taxon>
        <taxon>Apicomplexa</taxon>
        <taxon>Aconoidasida</taxon>
        <taxon>Piroplasmida</taxon>
        <taxon>Theileriidae</taxon>
        <taxon>Theileria</taxon>
    </lineage>
</organism>
<sequence length="681" mass="75548">MKFFLLLSTVFLTGACYCAPSNSKGNGGNATQDSGDETPVSQVQRVTQQIPQEKQTVPSTNVGAPTPVPLHNRSTKELAVPITLDLAKVDTNSVDVPATTVRDGINTTYYYPKGKFYFEKIVDEAKTVWESTEKKCSPAYTISKGNVTFLALLLKKSDDETDLIYYEKKNLGWKLVEKTKSENIIEELKRQPEQPAVKTIDLDLSDVDSTAFSVEESEEDKVPIKKYAVKTDHHLNEINDGDFELWKSESPNKHCTLATVYFEGENPMLLSLTLNQGFVYLKKNGKWVGVSKDDCDVALTEMKRLASLPKARTVELDIADIDGNAFTVKEEALEGVPLKTVTPKDGVLITSVMDGEKEVWKGADKEHALQVLVCYDGESPVSVVVNFVKADGKNVWRYHNLKENEWSVVKKEDCENLLEELKKEVSTELPKDVSTVQSAEQDGLVLDLASPNSSQCKSFDYNFAGNAVQLIVPNKGTTVSTLMNGTEDVHALSAGETLQYANLYLNKDGTPELILVTLKTSSGISRRDYVKEEGEWTVCNNIDAKMRSLRTSTTFKSNFTMDIALANSTKECSVFEVDLLGITIRHFFPKPGHLVIGVKDGDKELWTPSKDLDNCLSCLVYKKGSMELLEITLVEGGSVGKKYFEKLDGKWNNITQGDLLNKLQEMRKSVSSPNPSTTPSQ</sequence>
<dbReference type="InterPro" id="IPR007480">
    <property type="entry name" value="DUF529"/>
</dbReference>
<dbReference type="Pfam" id="PF04385">
    <property type="entry name" value="FAINT"/>
    <property type="match status" value="3"/>
</dbReference>
<accession>L1LAX1</accession>
<keyword evidence="1" id="KW-0732">Signal</keyword>
<dbReference type="Proteomes" id="UP000031512">
    <property type="component" value="Unassembled WGS sequence"/>
</dbReference>
<dbReference type="GeneID" id="15805169"/>
<feature type="chain" id="PRO_5003952203" evidence="1">
    <location>
        <begin position="19"/>
        <end position="681"/>
    </location>
</feature>
<evidence type="ECO:0000256" key="1">
    <source>
        <dbReference type="SAM" id="SignalP"/>
    </source>
</evidence>
<proteinExistence type="predicted"/>
<dbReference type="VEuPathDB" id="PiroplasmaDB:BEWA_048810"/>
<dbReference type="eggNOG" id="ENOG502T5SI">
    <property type="taxonomic scope" value="Eukaryota"/>
</dbReference>
<dbReference type="AlphaFoldDB" id="L1LAX1"/>
<comment type="caution">
    <text evidence="2">The sequence shown here is derived from an EMBL/GenBank/DDBJ whole genome shotgun (WGS) entry which is preliminary data.</text>
</comment>
<feature type="signal peptide" evidence="1">
    <location>
        <begin position="1"/>
        <end position="18"/>
    </location>
</feature>
<gene>
    <name evidence="2" type="ORF">BEWA_048810</name>
</gene>
<dbReference type="RefSeq" id="XP_004831866.1">
    <property type="nucleotide sequence ID" value="XM_004831809.1"/>
</dbReference>
<evidence type="ECO:0000313" key="2">
    <source>
        <dbReference type="EMBL" id="EKX72414.1"/>
    </source>
</evidence>
<reference evidence="2 3" key="1">
    <citation type="journal article" date="2012" name="BMC Genomics">
        <title>Comparative genomic analysis and phylogenetic position of Theileria equi.</title>
        <authorList>
            <person name="Kappmeyer L.S."/>
            <person name="Thiagarajan M."/>
            <person name="Herndon D.R."/>
            <person name="Ramsay J.D."/>
            <person name="Caler E."/>
            <person name="Djikeng A."/>
            <person name="Gillespie J.J."/>
            <person name="Lau A.O."/>
            <person name="Roalson E.H."/>
            <person name="Silva J.C."/>
            <person name="Silva M.G."/>
            <person name="Suarez C.E."/>
            <person name="Ueti M.W."/>
            <person name="Nene V.M."/>
            <person name="Mealey R.H."/>
            <person name="Knowles D.P."/>
            <person name="Brayton K.A."/>
        </authorList>
    </citation>
    <scope>NUCLEOTIDE SEQUENCE [LARGE SCALE GENOMIC DNA]</scope>
    <source>
        <strain evidence="2 3">WA</strain>
    </source>
</reference>
<dbReference type="EMBL" id="ACOU01000007">
    <property type="protein sequence ID" value="EKX72414.1"/>
    <property type="molecule type" value="Genomic_DNA"/>
</dbReference>
<keyword evidence="3" id="KW-1185">Reference proteome</keyword>
<name>L1LAX1_THEEQ</name>
<dbReference type="KEGG" id="beq:BEWA_048810"/>
<evidence type="ECO:0000313" key="3">
    <source>
        <dbReference type="Proteomes" id="UP000031512"/>
    </source>
</evidence>
<protein>
    <submittedName>
        <fullName evidence="2">Signal peptide containing protein</fullName>
    </submittedName>
</protein>